<keyword evidence="2" id="KW-1185">Reference proteome</keyword>
<protein>
    <submittedName>
        <fullName evidence="1">Uncharacterized protein</fullName>
    </submittedName>
</protein>
<evidence type="ECO:0000313" key="1">
    <source>
        <dbReference type="EMBL" id="KAK3602082.1"/>
    </source>
</evidence>
<dbReference type="EMBL" id="JAEAOA010000879">
    <property type="protein sequence ID" value="KAK3602082.1"/>
    <property type="molecule type" value="Genomic_DNA"/>
</dbReference>
<organism evidence="1 2">
    <name type="scientific">Potamilus streckersoni</name>
    <dbReference type="NCBI Taxonomy" id="2493646"/>
    <lineage>
        <taxon>Eukaryota</taxon>
        <taxon>Metazoa</taxon>
        <taxon>Spiralia</taxon>
        <taxon>Lophotrochozoa</taxon>
        <taxon>Mollusca</taxon>
        <taxon>Bivalvia</taxon>
        <taxon>Autobranchia</taxon>
        <taxon>Heteroconchia</taxon>
        <taxon>Palaeoheterodonta</taxon>
        <taxon>Unionida</taxon>
        <taxon>Unionoidea</taxon>
        <taxon>Unionidae</taxon>
        <taxon>Ambleminae</taxon>
        <taxon>Lampsilini</taxon>
        <taxon>Potamilus</taxon>
    </lineage>
</organism>
<name>A0AAE0T1H1_9BIVA</name>
<evidence type="ECO:0000313" key="2">
    <source>
        <dbReference type="Proteomes" id="UP001195483"/>
    </source>
</evidence>
<dbReference type="Proteomes" id="UP001195483">
    <property type="component" value="Unassembled WGS sequence"/>
</dbReference>
<proteinExistence type="predicted"/>
<reference evidence="1" key="1">
    <citation type="journal article" date="2021" name="Genome Biol. Evol.">
        <title>A High-Quality Reference Genome for a Parasitic Bivalve with Doubly Uniparental Inheritance (Bivalvia: Unionida).</title>
        <authorList>
            <person name="Smith C.H."/>
        </authorList>
    </citation>
    <scope>NUCLEOTIDE SEQUENCE</scope>
    <source>
        <strain evidence="1">CHS0354</strain>
    </source>
</reference>
<dbReference type="AlphaFoldDB" id="A0AAE0T1H1"/>
<accession>A0AAE0T1H1</accession>
<reference evidence="1" key="3">
    <citation type="submission" date="2023-05" db="EMBL/GenBank/DDBJ databases">
        <authorList>
            <person name="Smith C.H."/>
        </authorList>
    </citation>
    <scope>NUCLEOTIDE SEQUENCE</scope>
    <source>
        <strain evidence="1">CHS0354</strain>
        <tissue evidence="1">Mantle</tissue>
    </source>
</reference>
<reference evidence="1" key="2">
    <citation type="journal article" date="2021" name="Genome Biol. Evol.">
        <title>Developing a high-quality reference genome for a parasitic bivalve with doubly uniparental inheritance (Bivalvia: Unionida).</title>
        <authorList>
            <person name="Smith C.H."/>
        </authorList>
    </citation>
    <scope>NUCLEOTIDE SEQUENCE</scope>
    <source>
        <strain evidence="1">CHS0354</strain>
        <tissue evidence="1">Mantle</tissue>
    </source>
</reference>
<feature type="non-terminal residue" evidence="1">
    <location>
        <position position="1"/>
    </location>
</feature>
<gene>
    <name evidence="1" type="ORF">CHS0354_014257</name>
</gene>
<comment type="caution">
    <text evidence="1">The sequence shown here is derived from an EMBL/GenBank/DDBJ whole genome shotgun (WGS) entry which is preliminary data.</text>
</comment>
<sequence length="50" mass="5841">QELYLKLIIMHAKIHNALIIQENTQVKETTGTKKNTRTEPKPFLLSWSSF</sequence>